<proteinExistence type="predicted"/>
<dbReference type="AlphaFoldDB" id="A0AAW1PJ53"/>
<name>A0AAW1PJ53_9CHLO</name>
<comment type="caution">
    <text evidence="2">The sequence shown here is derived from an EMBL/GenBank/DDBJ whole genome shotgun (WGS) entry which is preliminary data.</text>
</comment>
<gene>
    <name evidence="2" type="ORF">WJX73_003872</name>
</gene>
<evidence type="ECO:0000256" key="1">
    <source>
        <dbReference type="SAM" id="MobiDB-lite"/>
    </source>
</evidence>
<organism evidence="2 3">
    <name type="scientific">Symbiochloris irregularis</name>
    <dbReference type="NCBI Taxonomy" id="706552"/>
    <lineage>
        <taxon>Eukaryota</taxon>
        <taxon>Viridiplantae</taxon>
        <taxon>Chlorophyta</taxon>
        <taxon>core chlorophytes</taxon>
        <taxon>Trebouxiophyceae</taxon>
        <taxon>Trebouxiales</taxon>
        <taxon>Trebouxiaceae</taxon>
        <taxon>Symbiochloris</taxon>
    </lineage>
</organism>
<evidence type="ECO:0000313" key="2">
    <source>
        <dbReference type="EMBL" id="KAK9808253.1"/>
    </source>
</evidence>
<feature type="compositionally biased region" description="Polar residues" evidence="1">
    <location>
        <begin position="53"/>
        <end position="63"/>
    </location>
</feature>
<accession>A0AAW1PJ53</accession>
<dbReference type="Proteomes" id="UP001465755">
    <property type="component" value="Unassembled WGS sequence"/>
</dbReference>
<feature type="region of interest" description="Disordered" evidence="1">
    <location>
        <begin position="49"/>
        <end position="74"/>
    </location>
</feature>
<sequence>MTTPPSDLDGKLDEIQLAISASADPQTRAYLEGLLGQIRSAIAKRLEQEATEPDNQAAFSLSQPEPDRRQAYHRPKPYSAVELAVPEESVHNERHAHVQQIADYSNTPLYSEWLAQNLGLKAPFEQYGFYLAGILGVSAFLRRGACARYLRSMHHLGQAAAASSSRTS</sequence>
<dbReference type="EMBL" id="JALJOQ010000025">
    <property type="protein sequence ID" value="KAK9808253.1"/>
    <property type="molecule type" value="Genomic_DNA"/>
</dbReference>
<reference evidence="2 3" key="1">
    <citation type="journal article" date="2024" name="Nat. Commun.">
        <title>Phylogenomics reveals the evolutionary origins of lichenization in chlorophyte algae.</title>
        <authorList>
            <person name="Puginier C."/>
            <person name="Libourel C."/>
            <person name="Otte J."/>
            <person name="Skaloud P."/>
            <person name="Haon M."/>
            <person name="Grisel S."/>
            <person name="Petersen M."/>
            <person name="Berrin J.G."/>
            <person name="Delaux P.M."/>
            <person name="Dal Grande F."/>
            <person name="Keller J."/>
        </authorList>
    </citation>
    <scope>NUCLEOTIDE SEQUENCE [LARGE SCALE GENOMIC DNA]</scope>
    <source>
        <strain evidence="2 3">SAG 2036</strain>
    </source>
</reference>
<keyword evidence="3" id="KW-1185">Reference proteome</keyword>
<evidence type="ECO:0000313" key="3">
    <source>
        <dbReference type="Proteomes" id="UP001465755"/>
    </source>
</evidence>
<protein>
    <submittedName>
        <fullName evidence="2">Uncharacterized protein</fullName>
    </submittedName>
</protein>